<dbReference type="EMBL" id="NKJJ02000007">
    <property type="protein sequence ID" value="TPR07671.1"/>
    <property type="molecule type" value="Genomic_DNA"/>
</dbReference>
<feature type="compositionally biased region" description="Polar residues" evidence="1">
    <location>
        <begin position="92"/>
        <end position="118"/>
    </location>
</feature>
<sequence>MKFALLPALLSTSVLGLNIGRAQATAQVTFIGAAGAQFTQDFPTDGSNVKITNPLSISHISCSTQGAVCTFDGIDHSVTTVTGVSQVDVGPPQTQTQGSCRFGSGSTSPSNPGQTHPTGGQVLITFVGAANAQFQQQFPTNGASTKISNPLSISHITSNTGGIHCTFNGIDNSVTTINGAQTVDVGPPQTQVSGTCRAT</sequence>
<evidence type="ECO:0000313" key="4">
    <source>
        <dbReference type="Proteomes" id="UP000197666"/>
    </source>
</evidence>
<feature type="region of interest" description="Disordered" evidence="1">
    <location>
        <begin position="87"/>
        <end position="119"/>
    </location>
</feature>
<feature type="signal peptide" evidence="2">
    <location>
        <begin position="1"/>
        <end position="16"/>
    </location>
</feature>
<reference evidence="4" key="1">
    <citation type="submission" date="2018-10" db="EMBL/GenBank/DDBJ databases">
        <title>FDA dAtabase for Regulatory Grade micrObial Sequences (FDA-ARGOS): Supporting development and validation of Infectious Disease Dx tests.</title>
        <authorList>
            <person name="Kerrigan L."/>
            <person name="Tallon L."/>
            <person name="Sadzewicz L."/>
            <person name="Sengamalay N."/>
            <person name="Ott S."/>
            <person name="Godinez A."/>
            <person name="Nagaraj S."/>
            <person name="Vavikolanu K."/>
            <person name="Nadendla S."/>
            <person name="George J."/>
            <person name="Sichtig H."/>
        </authorList>
    </citation>
    <scope>NUCLEOTIDE SEQUENCE [LARGE SCALE GENOMIC DNA]</scope>
    <source>
        <strain evidence="4">FDAARGOS_311</strain>
    </source>
</reference>
<dbReference type="Proteomes" id="UP000197666">
    <property type="component" value="Unassembled WGS sequence"/>
</dbReference>
<accession>A0A254UA65</accession>
<dbReference type="VEuPathDB" id="FungiDB:ASPNIDRAFT2_1211224"/>
<dbReference type="VEuPathDB" id="FungiDB:ATCC64974_43310"/>
<evidence type="ECO:0000256" key="1">
    <source>
        <dbReference type="SAM" id="MobiDB-lite"/>
    </source>
</evidence>
<comment type="caution">
    <text evidence="3">The sequence shown here is derived from an EMBL/GenBank/DDBJ whole genome shotgun (WGS) entry which is preliminary data.</text>
</comment>
<gene>
    <name evidence="3" type="ORF">CAN33_0015005</name>
</gene>
<keyword evidence="2" id="KW-0732">Signal</keyword>
<protein>
    <submittedName>
        <fullName evidence="3">Uncharacterized protein</fullName>
    </submittedName>
</protein>
<dbReference type="AlphaFoldDB" id="A0A254UA65"/>
<dbReference type="VEuPathDB" id="FungiDB:M747DRAFT_299703"/>
<evidence type="ECO:0000256" key="2">
    <source>
        <dbReference type="SAM" id="SignalP"/>
    </source>
</evidence>
<feature type="chain" id="PRO_5015076338" evidence="2">
    <location>
        <begin position="17"/>
        <end position="199"/>
    </location>
</feature>
<dbReference type="VEuPathDB" id="FungiDB:An07g00330"/>
<organism evidence="3 4">
    <name type="scientific">Aspergillus niger</name>
    <dbReference type="NCBI Taxonomy" id="5061"/>
    <lineage>
        <taxon>Eukaryota</taxon>
        <taxon>Fungi</taxon>
        <taxon>Dikarya</taxon>
        <taxon>Ascomycota</taxon>
        <taxon>Pezizomycotina</taxon>
        <taxon>Eurotiomycetes</taxon>
        <taxon>Eurotiomycetidae</taxon>
        <taxon>Eurotiales</taxon>
        <taxon>Aspergillaceae</taxon>
        <taxon>Aspergillus</taxon>
        <taxon>Aspergillus subgen. Circumdati</taxon>
    </lineage>
</organism>
<dbReference type="eggNOG" id="ENOG502SWW0">
    <property type="taxonomic scope" value="Eukaryota"/>
</dbReference>
<name>A0A254UA65_ASPNG</name>
<proteinExistence type="predicted"/>
<evidence type="ECO:0000313" key="3">
    <source>
        <dbReference type="EMBL" id="TPR07671.1"/>
    </source>
</evidence>